<feature type="region of interest" description="Disordered" evidence="8">
    <location>
        <begin position="1"/>
        <end position="30"/>
    </location>
</feature>
<evidence type="ECO:0000256" key="1">
    <source>
        <dbReference type="ARBA" id="ARBA00003041"/>
    </source>
</evidence>
<evidence type="ECO:0000313" key="11">
    <source>
        <dbReference type="Proteomes" id="UP000054976"/>
    </source>
</evidence>
<gene>
    <name evidence="10" type="ORF">TAGGR_1625</name>
</gene>
<dbReference type="RefSeq" id="WP_059175896.1">
    <property type="nucleotide sequence ID" value="NZ_BCNO01000001.1"/>
</dbReference>
<dbReference type="STRING" id="86166.TAGGR_1625"/>
<protein>
    <recommendedName>
        <fullName evidence="3">Flagellar assembly protein FliH</fullName>
    </recommendedName>
</protein>
<dbReference type="InterPro" id="IPR051472">
    <property type="entry name" value="T3SS_Stator/FliH"/>
</dbReference>
<dbReference type="InterPro" id="IPR018035">
    <property type="entry name" value="Flagellar_FliH/T3SS_HrpE"/>
</dbReference>
<comment type="caution">
    <text evidence="10">The sequence shown here is derived from an EMBL/GenBank/DDBJ whole genome shotgun (WGS) entry which is preliminary data.</text>
</comment>
<dbReference type="EMBL" id="BCNO01000001">
    <property type="protein sequence ID" value="GAQ94444.1"/>
    <property type="molecule type" value="Genomic_DNA"/>
</dbReference>
<sequence>MSPEEIKPYTLLSFDEKSPENNDNKLNRGKNIKESYDEGFKKGYAEGVKKGYEAGFNEGFAKGYKEGLEKSQNEIKERTNEVVMVIEIFKKIIQELKEFKQKQIEFFLPQILKLSFKIAEKVVATKISLDREVTLSIVKDALESVPINEEKIIIKVHPDDYSLISKKIGELEIDSTRFQIEPSTEVTKGGCSIETQSQHIVSTIEQRLKEIENALNSVLSQ</sequence>
<dbReference type="SUPFAM" id="SSF160527">
    <property type="entry name" value="V-type ATPase subunit E-like"/>
    <property type="match status" value="1"/>
</dbReference>
<dbReference type="OrthoDB" id="6196089at2"/>
<dbReference type="PANTHER" id="PTHR34982">
    <property type="entry name" value="YOP PROTEINS TRANSLOCATION PROTEIN L"/>
    <property type="match status" value="1"/>
</dbReference>
<evidence type="ECO:0000259" key="9">
    <source>
        <dbReference type="Pfam" id="PF02108"/>
    </source>
</evidence>
<keyword evidence="10" id="KW-0282">Flagellum</keyword>
<keyword evidence="4" id="KW-0813">Transport</keyword>
<dbReference type="AlphaFoldDB" id="A0A0U9HN03"/>
<dbReference type="GO" id="GO:0015031">
    <property type="term" value="P:protein transport"/>
    <property type="evidence" value="ECO:0007669"/>
    <property type="project" value="UniProtKB-KW"/>
</dbReference>
<feature type="domain" description="Flagellar assembly protein FliH/Type III secretion system HrpE" evidence="9">
    <location>
        <begin position="89"/>
        <end position="211"/>
    </location>
</feature>
<keyword evidence="11" id="KW-1185">Reference proteome</keyword>
<feature type="compositionally biased region" description="Basic and acidic residues" evidence="8">
    <location>
        <begin position="14"/>
        <end position="30"/>
    </location>
</feature>
<reference evidence="11" key="1">
    <citation type="submission" date="2016-01" db="EMBL/GenBank/DDBJ databases">
        <title>Draft genome sequence of Thermodesulfovibrio aggregans strain TGE-P1.</title>
        <authorList>
            <person name="Sekiguchi Y."/>
            <person name="Ohashi A."/>
            <person name="Matsuura N."/>
            <person name="Tourlousse M.D."/>
        </authorList>
    </citation>
    <scope>NUCLEOTIDE SEQUENCE [LARGE SCALE GENOMIC DNA]</scope>
    <source>
        <strain evidence="11">TGE-P1</strain>
    </source>
</reference>
<evidence type="ECO:0000256" key="4">
    <source>
        <dbReference type="ARBA" id="ARBA00022448"/>
    </source>
</evidence>
<keyword evidence="5" id="KW-1005">Bacterial flagellum biogenesis</keyword>
<keyword evidence="10" id="KW-0969">Cilium</keyword>
<comment type="similarity">
    <text evidence="2">Belongs to the FliH family.</text>
</comment>
<organism evidence="10 11">
    <name type="scientific">Thermodesulfovibrio aggregans</name>
    <dbReference type="NCBI Taxonomy" id="86166"/>
    <lineage>
        <taxon>Bacteria</taxon>
        <taxon>Pseudomonadati</taxon>
        <taxon>Nitrospirota</taxon>
        <taxon>Thermodesulfovibrionia</taxon>
        <taxon>Thermodesulfovibrionales</taxon>
        <taxon>Thermodesulfovibrionaceae</taxon>
        <taxon>Thermodesulfovibrio</taxon>
    </lineage>
</organism>
<evidence type="ECO:0000256" key="2">
    <source>
        <dbReference type="ARBA" id="ARBA00006602"/>
    </source>
</evidence>
<proteinExistence type="inferred from homology"/>
<evidence type="ECO:0000313" key="10">
    <source>
        <dbReference type="EMBL" id="GAQ94444.1"/>
    </source>
</evidence>
<dbReference type="Proteomes" id="UP000054976">
    <property type="component" value="Unassembled WGS sequence"/>
</dbReference>
<comment type="function">
    <text evidence="1">Needed for flagellar regrowth and assembly.</text>
</comment>
<evidence type="ECO:0000256" key="3">
    <source>
        <dbReference type="ARBA" id="ARBA00016507"/>
    </source>
</evidence>
<dbReference type="PANTHER" id="PTHR34982:SF1">
    <property type="entry name" value="FLAGELLAR ASSEMBLY PROTEIN FLIH"/>
    <property type="match status" value="1"/>
</dbReference>
<keyword evidence="6" id="KW-0653">Protein transport</keyword>
<name>A0A0U9HN03_9BACT</name>
<keyword evidence="10" id="KW-0966">Cell projection</keyword>
<evidence type="ECO:0000256" key="5">
    <source>
        <dbReference type="ARBA" id="ARBA00022795"/>
    </source>
</evidence>
<keyword evidence="7" id="KW-1006">Bacterial flagellum protein export</keyword>
<dbReference type="GO" id="GO:0044781">
    <property type="term" value="P:bacterial-type flagellum organization"/>
    <property type="evidence" value="ECO:0007669"/>
    <property type="project" value="UniProtKB-KW"/>
</dbReference>
<accession>A0A0U9HN03</accession>
<dbReference type="GO" id="GO:0005829">
    <property type="term" value="C:cytosol"/>
    <property type="evidence" value="ECO:0007669"/>
    <property type="project" value="TreeGrafter"/>
</dbReference>
<dbReference type="Pfam" id="PF02108">
    <property type="entry name" value="FliH"/>
    <property type="match status" value="1"/>
</dbReference>
<evidence type="ECO:0000256" key="6">
    <source>
        <dbReference type="ARBA" id="ARBA00022927"/>
    </source>
</evidence>
<evidence type="ECO:0000256" key="7">
    <source>
        <dbReference type="ARBA" id="ARBA00023225"/>
    </source>
</evidence>
<evidence type="ECO:0000256" key="8">
    <source>
        <dbReference type="SAM" id="MobiDB-lite"/>
    </source>
</evidence>